<name>A0A0H2RXN6_9AGAM</name>
<dbReference type="STRING" id="27342.A0A0H2RXN6"/>
<reference evidence="3 4" key="1">
    <citation type="submission" date="2015-04" db="EMBL/GenBank/DDBJ databases">
        <title>Complete genome sequence of Schizopora paradoxa KUC8140, a cosmopolitan wood degrader in East Asia.</title>
        <authorList>
            <consortium name="DOE Joint Genome Institute"/>
            <person name="Min B."/>
            <person name="Park H."/>
            <person name="Jang Y."/>
            <person name="Kim J.-J."/>
            <person name="Kim K.H."/>
            <person name="Pangilinan J."/>
            <person name="Lipzen A."/>
            <person name="Riley R."/>
            <person name="Grigoriev I.V."/>
            <person name="Spatafora J.W."/>
            <person name="Choi I.-G."/>
        </authorList>
    </citation>
    <scope>NUCLEOTIDE SEQUENCE [LARGE SCALE GENOMIC DNA]</scope>
    <source>
        <strain evidence="3 4">KUC8140</strain>
    </source>
</reference>
<feature type="compositionally biased region" description="Basic and acidic residues" evidence="1">
    <location>
        <begin position="30"/>
        <end position="42"/>
    </location>
</feature>
<feature type="compositionally biased region" description="Low complexity" evidence="1">
    <location>
        <begin position="43"/>
        <end position="58"/>
    </location>
</feature>
<feature type="compositionally biased region" description="Basic and acidic residues" evidence="1">
    <location>
        <begin position="60"/>
        <end position="73"/>
    </location>
</feature>
<dbReference type="Proteomes" id="UP000053477">
    <property type="component" value="Unassembled WGS sequence"/>
</dbReference>
<dbReference type="OrthoDB" id="2289918at2759"/>
<dbReference type="EMBL" id="KQ085911">
    <property type="protein sequence ID" value="KLO16870.1"/>
    <property type="molecule type" value="Genomic_DNA"/>
</dbReference>
<feature type="region of interest" description="Disordered" evidence="1">
    <location>
        <begin position="186"/>
        <end position="228"/>
    </location>
</feature>
<protein>
    <recommendedName>
        <fullName evidence="2">ASX DEUBAD domain-containing protein</fullName>
    </recommendedName>
</protein>
<dbReference type="InParanoid" id="A0A0H2RXN6"/>
<proteinExistence type="predicted"/>
<evidence type="ECO:0000259" key="2">
    <source>
        <dbReference type="Pfam" id="PF13919"/>
    </source>
</evidence>
<keyword evidence="4" id="KW-1185">Reference proteome</keyword>
<dbReference type="InterPro" id="IPR028020">
    <property type="entry name" value="ASX_DEUBAD_dom"/>
</dbReference>
<dbReference type="Pfam" id="PF13919">
    <property type="entry name" value="ASXH"/>
    <property type="match status" value="1"/>
</dbReference>
<evidence type="ECO:0000313" key="4">
    <source>
        <dbReference type="Proteomes" id="UP000053477"/>
    </source>
</evidence>
<dbReference type="AlphaFoldDB" id="A0A0H2RXN6"/>
<feature type="domain" description="ASX DEUBAD" evidence="2">
    <location>
        <begin position="128"/>
        <end position="294"/>
    </location>
</feature>
<gene>
    <name evidence="3" type="ORF">SCHPADRAFT_822502</name>
</gene>
<feature type="region of interest" description="Disordered" evidence="1">
    <location>
        <begin position="280"/>
        <end position="311"/>
    </location>
</feature>
<evidence type="ECO:0000256" key="1">
    <source>
        <dbReference type="SAM" id="MobiDB-lite"/>
    </source>
</evidence>
<feature type="compositionally biased region" description="Acidic residues" evidence="1">
    <location>
        <begin position="1"/>
        <end position="13"/>
    </location>
</feature>
<feature type="region of interest" description="Disordered" evidence="1">
    <location>
        <begin position="1"/>
        <end position="97"/>
    </location>
</feature>
<sequence length="471" mass="52347">MSDAEYDELDLLEQEATPATVTSSGRPRRATRETSRYPREISAKTTAGEASGSSSSAKGKAKEKNSKKPESSRTRAVRQRQTKRKVEEDAEDSDGCIEIVRPPYPLAVASLSPSGGKAKKKGFGVDVTDPDYLLTSPKSVLVGMEISDILNAKTWLSLSEDARRRLEDLLPETAFSSYVAQVEDCHPSRQVDRRHNQSEPSTSKNAVRNANGESSQGPEDAMEDVREARKSRGVLDVSVFTDPHFESAARTFQDHLYTGWYTRPHRELVQKYSENIRSGNQHAPWKDDVWGQNHDTPEDDQENASMDPSTTNAFEPLIKHKLLAVGDILSYNKNFTIHGVSVEKDCLVYSIQPKTHAVTVVTCAGTARSLPGQLLVPAADISTSPVDIREIQVESPMQLERALLDVDGRVPRPDHSHNALKCISMWRWPASSAEVYTEPEMMQCILENQLDRGGRELYGTLFYLRGTTNGM</sequence>
<feature type="compositionally biased region" description="Basic and acidic residues" evidence="1">
    <location>
        <begin position="186"/>
        <end position="197"/>
    </location>
</feature>
<accession>A0A0H2RXN6</accession>
<evidence type="ECO:0000313" key="3">
    <source>
        <dbReference type="EMBL" id="KLO16870.1"/>
    </source>
</evidence>
<feature type="compositionally biased region" description="Polar residues" evidence="1">
    <location>
        <begin position="198"/>
        <end position="217"/>
    </location>
</feature>
<organism evidence="3 4">
    <name type="scientific">Schizopora paradoxa</name>
    <dbReference type="NCBI Taxonomy" id="27342"/>
    <lineage>
        <taxon>Eukaryota</taxon>
        <taxon>Fungi</taxon>
        <taxon>Dikarya</taxon>
        <taxon>Basidiomycota</taxon>
        <taxon>Agaricomycotina</taxon>
        <taxon>Agaricomycetes</taxon>
        <taxon>Hymenochaetales</taxon>
        <taxon>Schizoporaceae</taxon>
        <taxon>Schizopora</taxon>
    </lineage>
</organism>